<protein>
    <submittedName>
        <fullName evidence="1">Uncharacterized protein</fullName>
    </submittedName>
</protein>
<dbReference type="EMBL" id="JANPWB010000009">
    <property type="protein sequence ID" value="KAJ1154400.1"/>
    <property type="molecule type" value="Genomic_DNA"/>
</dbReference>
<evidence type="ECO:0000313" key="1">
    <source>
        <dbReference type="EMBL" id="KAJ1154400.1"/>
    </source>
</evidence>
<dbReference type="Proteomes" id="UP001066276">
    <property type="component" value="Chromosome 5"/>
</dbReference>
<keyword evidence="2" id="KW-1185">Reference proteome</keyword>
<name>A0AAV7RU33_PLEWA</name>
<reference evidence="1" key="1">
    <citation type="journal article" date="2022" name="bioRxiv">
        <title>Sequencing and chromosome-scale assembly of the giantPleurodeles waltlgenome.</title>
        <authorList>
            <person name="Brown T."/>
            <person name="Elewa A."/>
            <person name="Iarovenko S."/>
            <person name="Subramanian E."/>
            <person name="Araus A.J."/>
            <person name="Petzold A."/>
            <person name="Susuki M."/>
            <person name="Suzuki K.-i.T."/>
            <person name="Hayashi T."/>
            <person name="Toyoda A."/>
            <person name="Oliveira C."/>
            <person name="Osipova E."/>
            <person name="Leigh N.D."/>
            <person name="Simon A."/>
            <person name="Yun M.H."/>
        </authorList>
    </citation>
    <scope>NUCLEOTIDE SEQUENCE</scope>
    <source>
        <strain evidence="1">20211129_DDA</strain>
        <tissue evidence="1">Liver</tissue>
    </source>
</reference>
<evidence type="ECO:0000313" key="2">
    <source>
        <dbReference type="Proteomes" id="UP001066276"/>
    </source>
</evidence>
<sequence length="126" mass="13042">MPSALLALPGSGPGSVAHPLVLHNCNLLPSIGPHVLYHQRAPPPGFTIICGVGASASLLNVSLPSPQWRSGPEFRACRLSVLAGGPCFWRGPQPPCWLPVLPRLLRASGGGSCGCSASTDLQPHEP</sequence>
<gene>
    <name evidence="1" type="ORF">NDU88_007152</name>
</gene>
<comment type="caution">
    <text evidence="1">The sequence shown here is derived from an EMBL/GenBank/DDBJ whole genome shotgun (WGS) entry which is preliminary data.</text>
</comment>
<organism evidence="1 2">
    <name type="scientific">Pleurodeles waltl</name>
    <name type="common">Iberian ribbed newt</name>
    <dbReference type="NCBI Taxonomy" id="8319"/>
    <lineage>
        <taxon>Eukaryota</taxon>
        <taxon>Metazoa</taxon>
        <taxon>Chordata</taxon>
        <taxon>Craniata</taxon>
        <taxon>Vertebrata</taxon>
        <taxon>Euteleostomi</taxon>
        <taxon>Amphibia</taxon>
        <taxon>Batrachia</taxon>
        <taxon>Caudata</taxon>
        <taxon>Salamandroidea</taxon>
        <taxon>Salamandridae</taxon>
        <taxon>Pleurodelinae</taxon>
        <taxon>Pleurodeles</taxon>
    </lineage>
</organism>
<accession>A0AAV7RU33</accession>
<dbReference type="AlphaFoldDB" id="A0AAV7RU33"/>
<proteinExistence type="predicted"/>